<reference evidence="2" key="1">
    <citation type="journal article" date="2022" name="Int. J. Syst. Evol. Microbiol.">
        <title>Prevotella lacticifex sp. nov., isolated from the rumen of cows.</title>
        <authorList>
            <person name="Shinkai T."/>
            <person name="Ikeyama N."/>
            <person name="Kumagai M."/>
            <person name="Ohmori H."/>
            <person name="Sakamoto M."/>
            <person name="Ohkuma M."/>
            <person name="Mitsumori M."/>
        </authorList>
    </citation>
    <scope>NUCLEOTIDE SEQUENCE</scope>
    <source>
        <strain evidence="2">R5076</strain>
    </source>
</reference>
<evidence type="ECO:0000256" key="1">
    <source>
        <dbReference type="SAM" id="SignalP"/>
    </source>
</evidence>
<evidence type="ECO:0000313" key="2">
    <source>
        <dbReference type="EMBL" id="GJG60147.1"/>
    </source>
</evidence>
<name>A0A9R1CCC1_9BACT</name>
<dbReference type="AlphaFoldDB" id="A0A9R1CCC1"/>
<feature type="signal peptide" evidence="1">
    <location>
        <begin position="1"/>
        <end position="32"/>
    </location>
</feature>
<keyword evidence="3" id="KW-1185">Reference proteome</keyword>
<keyword evidence="1" id="KW-0732">Signal</keyword>
<comment type="caution">
    <text evidence="2">The sequence shown here is derived from an EMBL/GenBank/DDBJ whole genome shotgun (WGS) entry which is preliminary data.</text>
</comment>
<organism evidence="2 3">
    <name type="scientific">Prevotella lacticifex</name>
    <dbReference type="NCBI Taxonomy" id="2854755"/>
    <lineage>
        <taxon>Bacteria</taxon>
        <taxon>Pseudomonadati</taxon>
        <taxon>Bacteroidota</taxon>
        <taxon>Bacteroidia</taxon>
        <taxon>Bacteroidales</taxon>
        <taxon>Prevotellaceae</taxon>
        <taxon>Prevotella</taxon>
    </lineage>
</organism>
<sequence length="325" mass="36299">MKKTYLHTTKVLFAFLTFVSLALFISCTNSVAEDAGTTKGESTTTREVTLKLSEEQVTTSTAPIVRAVAPKSYYAINVYLKKGDGYEKFAYGLFDSAKDTKIVLQEGKKYKFECVKVENYKDTVYHDGVSYLRPFRVNGKPGALTNTFVYSKNVNNDEMTEGVFSLTDTTTTRYPRVYTNYGELVDYDPATADSATIPLRRSYFGIHFVVEPPKDGYVVFRYLENYSFVVHAGDATYDQNEIYTFHQIVNSTKEDYGGNIKLYSDWYSSNGTVIRDTTLIPITRNTITTANVTLHGSTPAGIGVSEEDGPMGNQTVDIRIVGGKE</sequence>
<evidence type="ECO:0008006" key="4">
    <source>
        <dbReference type="Google" id="ProtNLM"/>
    </source>
</evidence>
<feature type="chain" id="PRO_5040371559" description="Lipoprotein" evidence="1">
    <location>
        <begin position="33"/>
        <end position="325"/>
    </location>
</feature>
<dbReference type="Proteomes" id="UP000825483">
    <property type="component" value="Unassembled WGS sequence"/>
</dbReference>
<accession>A0A9R1CCC1</accession>
<protein>
    <recommendedName>
        <fullName evidence="4">Lipoprotein</fullName>
    </recommendedName>
</protein>
<evidence type="ECO:0000313" key="3">
    <source>
        <dbReference type="Proteomes" id="UP000825483"/>
    </source>
</evidence>
<proteinExistence type="predicted"/>
<dbReference type="PROSITE" id="PS51257">
    <property type="entry name" value="PROKAR_LIPOPROTEIN"/>
    <property type="match status" value="1"/>
</dbReference>
<gene>
    <name evidence="2" type="ORF">PRLR5076_29980</name>
</gene>
<dbReference type="RefSeq" id="WP_224163815.1">
    <property type="nucleotide sequence ID" value="NZ_BPTU01000001.1"/>
</dbReference>
<dbReference type="EMBL" id="BPUB01000003">
    <property type="protein sequence ID" value="GJG60147.1"/>
    <property type="molecule type" value="Genomic_DNA"/>
</dbReference>